<comment type="caution">
    <text evidence="7">The sequence shown here is derived from an EMBL/GenBank/DDBJ whole genome shotgun (WGS) entry which is preliminary data.</text>
</comment>
<keyword evidence="4" id="KW-0411">Iron-sulfur</keyword>
<dbReference type="PROSITE" id="PS51296">
    <property type="entry name" value="RIESKE"/>
    <property type="match status" value="1"/>
</dbReference>
<evidence type="ECO:0000256" key="3">
    <source>
        <dbReference type="ARBA" id="ARBA00023004"/>
    </source>
</evidence>
<keyword evidence="5" id="KW-1133">Transmembrane helix</keyword>
<feature type="transmembrane region" description="Helical" evidence="5">
    <location>
        <begin position="147"/>
        <end position="172"/>
    </location>
</feature>
<organism evidence="7 8">
    <name type="scientific">Candidatus Uhrbacteria bacterium RIFCSPHIGHO2_12_FULL_60_25</name>
    <dbReference type="NCBI Taxonomy" id="1802399"/>
    <lineage>
        <taxon>Bacteria</taxon>
        <taxon>Candidatus Uhriibacteriota</taxon>
    </lineage>
</organism>
<feature type="transmembrane region" description="Helical" evidence="5">
    <location>
        <begin position="82"/>
        <end position="101"/>
    </location>
</feature>
<dbReference type="PANTHER" id="PTHR21496:SF23">
    <property type="entry name" value="3-PHENYLPROPIONATE_CINNAMIC ACID DIOXYGENASE FERREDOXIN SUBUNIT"/>
    <property type="match status" value="1"/>
</dbReference>
<feature type="transmembrane region" description="Helical" evidence="5">
    <location>
        <begin position="184"/>
        <end position="209"/>
    </location>
</feature>
<keyword evidence="5" id="KW-0812">Transmembrane</keyword>
<evidence type="ECO:0000313" key="7">
    <source>
        <dbReference type="EMBL" id="OGL78844.1"/>
    </source>
</evidence>
<protein>
    <recommendedName>
        <fullName evidence="6">Rieske domain-containing protein</fullName>
    </recommendedName>
</protein>
<feature type="transmembrane region" description="Helical" evidence="5">
    <location>
        <begin position="215"/>
        <end position="236"/>
    </location>
</feature>
<reference evidence="7 8" key="1">
    <citation type="journal article" date="2016" name="Nat. Commun.">
        <title>Thousands of microbial genomes shed light on interconnected biogeochemical processes in an aquifer system.</title>
        <authorList>
            <person name="Anantharaman K."/>
            <person name="Brown C.T."/>
            <person name="Hug L.A."/>
            <person name="Sharon I."/>
            <person name="Castelle C.J."/>
            <person name="Probst A.J."/>
            <person name="Thomas B.C."/>
            <person name="Singh A."/>
            <person name="Wilkins M.J."/>
            <person name="Karaoz U."/>
            <person name="Brodie E.L."/>
            <person name="Williams K.H."/>
            <person name="Hubbard S.S."/>
            <person name="Banfield J.F."/>
        </authorList>
    </citation>
    <scope>NUCLEOTIDE SEQUENCE [LARGE SCALE GENOMIC DNA]</scope>
</reference>
<evidence type="ECO:0000256" key="2">
    <source>
        <dbReference type="ARBA" id="ARBA00022723"/>
    </source>
</evidence>
<proteinExistence type="predicted"/>
<feature type="domain" description="Rieske" evidence="6">
    <location>
        <begin position="316"/>
        <end position="410"/>
    </location>
</feature>
<evidence type="ECO:0000259" key="6">
    <source>
        <dbReference type="PROSITE" id="PS51296"/>
    </source>
</evidence>
<dbReference type="Pfam" id="PF00355">
    <property type="entry name" value="Rieske"/>
    <property type="match status" value="1"/>
</dbReference>
<keyword evidence="1" id="KW-0001">2Fe-2S</keyword>
<dbReference type="SUPFAM" id="SSF50022">
    <property type="entry name" value="ISP domain"/>
    <property type="match status" value="1"/>
</dbReference>
<dbReference type="Proteomes" id="UP000176603">
    <property type="component" value="Unassembled WGS sequence"/>
</dbReference>
<evidence type="ECO:0000256" key="4">
    <source>
        <dbReference type="ARBA" id="ARBA00023014"/>
    </source>
</evidence>
<dbReference type="InterPro" id="IPR036922">
    <property type="entry name" value="Rieske_2Fe-2S_sf"/>
</dbReference>
<dbReference type="EMBL" id="MGEH01000023">
    <property type="protein sequence ID" value="OGL78844.1"/>
    <property type="molecule type" value="Genomic_DNA"/>
</dbReference>
<accession>A0A1F7UM48</accession>
<feature type="transmembrane region" description="Helical" evidence="5">
    <location>
        <begin position="278"/>
        <end position="296"/>
    </location>
</feature>
<keyword evidence="5" id="KW-0472">Membrane</keyword>
<dbReference type="GO" id="GO:0046872">
    <property type="term" value="F:metal ion binding"/>
    <property type="evidence" value="ECO:0007669"/>
    <property type="project" value="UniProtKB-KW"/>
</dbReference>
<dbReference type="PANTHER" id="PTHR21496">
    <property type="entry name" value="FERREDOXIN-RELATED"/>
    <property type="match status" value="1"/>
</dbReference>
<dbReference type="STRING" id="1802399.A3E39_00245"/>
<keyword evidence="2" id="KW-0479">Metal-binding</keyword>
<name>A0A1F7UM48_9BACT</name>
<feature type="transmembrane region" description="Helical" evidence="5">
    <location>
        <begin position="248"/>
        <end position="266"/>
    </location>
</feature>
<keyword evidence="3" id="KW-0408">Iron</keyword>
<dbReference type="InterPro" id="IPR017941">
    <property type="entry name" value="Rieske_2Fe-2S"/>
</dbReference>
<evidence type="ECO:0000313" key="8">
    <source>
        <dbReference type="Proteomes" id="UP000176603"/>
    </source>
</evidence>
<dbReference type="Gene3D" id="2.102.10.10">
    <property type="entry name" value="Rieske [2Fe-2S] iron-sulphur domain"/>
    <property type="match status" value="1"/>
</dbReference>
<sequence length="430" mass="48474">MRFLRHHRIQVTLAVALAFILATPFSAVLLAWLPWSVVALCLAAAAYAWWVRDRADAWLAVSLAAIFVVGRLYFNAVDGPTFTLRAAALTAYFMLHEVLLIGPWSRFSPRVREWIKHRRHLGVTAFLLALLHANIVFNLYFGLDVVAMWQAVFTFFGTTALFIMAVLAVTSWDWFQKHVPWKTWAVVHAAVFIVYLIEIWIVTGIWKLAGDVPAWTYPAFATFIVFWVLVAPWGFAPRLFKVLNGWKQLHVLVYVAYASVVLHVYFGRAQVQGPWAEWTVLGLFALVLGSHTAGWVRNWNEQGAWSVVRSASDGWTDVCAISDLQPGEGRRVDVNGFPIALFLHEGRVLAFFGYCAHQKGPLWQGKIVQGFLTCPWHGWQYSVKDGKGPEGLHDQVPFYETKVEGGRVFVRVEKGKECKGYGCGACSCRA</sequence>
<evidence type="ECO:0000256" key="5">
    <source>
        <dbReference type="SAM" id="Phobius"/>
    </source>
</evidence>
<dbReference type="AlphaFoldDB" id="A0A1F7UM48"/>
<evidence type="ECO:0000256" key="1">
    <source>
        <dbReference type="ARBA" id="ARBA00022714"/>
    </source>
</evidence>
<feature type="transmembrane region" description="Helical" evidence="5">
    <location>
        <begin position="121"/>
        <end position="141"/>
    </location>
</feature>
<feature type="transmembrane region" description="Helical" evidence="5">
    <location>
        <begin position="57"/>
        <end position="76"/>
    </location>
</feature>
<gene>
    <name evidence="7" type="ORF">A3E39_00245</name>
</gene>
<dbReference type="GO" id="GO:0051537">
    <property type="term" value="F:2 iron, 2 sulfur cluster binding"/>
    <property type="evidence" value="ECO:0007669"/>
    <property type="project" value="UniProtKB-KW"/>
</dbReference>